<evidence type="ECO:0000256" key="10">
    <source>
        <dbReference type="ARBA" id="ARBA00024331"/>
    </source>
</evidence>
<dbReference type="CDD" id="cd00354">
    <property type="entry name" value="FBPase"/>
    <property type="match status" value="1"/>
</dbReference>
<dbReference type="Pfam" id="PF00316">
    <property type="entry name" value="FBPase"/>
    <property type="match status" value="1"/>
</dbReference>
<evidence type="ECO:0000256" key="9">
    <source>
        <dbReference type="ARBA" id="ARBA00023277"/>
    </source>
</evidence>
<dbReference type="EC" id="3.1.3.11" evidence="5"/>
<comment type="similarity">
    <text evidence="3 12">Belongs to the FBPase class 1 family.</text>
</comment>
<dbReference type="PRINTS" id="PR00115">
    <property type="entry name" value="F16BPHPHTASE"/>
</dbReference>
<evidence type="ECO:0000313" key="16">
    <source>
        <dbReference type="Proteomes" id="UP001345013"/>
    </source>
</evidence>
<evidence type="ECO:0000256" key="4">
    <source>
        <dbReference type="ARBA" id="ARBA00011881"/>
    </source>
</evidence>
<comment type="pathway">
    <text evidence="10">Carbohydrate biosynthesis.</text>
</comment>
<evidence type="ECO:0000256" key="12">
    <source>
        <dbReference type="RuleBase" id="RU000508"/>
    </source>
</evidence>
<sequence length="353" mass="38620">MSGNEGGAVGAEKINTEIVTLSRFITEEQAKHPEATGDFTLLCQALQFSFKSIAYYIRRATLINLTGLAGSSNTTGDEQKKLDVIGHDLFVASMKGSGKCRAIVSEEEEEVIYFDEHPNAKYVVSCDPIDGSSNLDAGVSVGTIFAITRLSDESIKDGKRPKVEDLLKPGTDLIASGFTMYGASAQLVITMKGGTVNGFTLDNALGEFILTHPNMRMPKKRAIYSVNEGNSLYWEEKTVNYFNSLKFPPKTADGKDGKPYSSRYIGSMVADAYRTLLYGGIFAYPADKKSPKGKLRILYECAPMAMVMEQAGGQAVDSNMKRLMEVVPENIHDRSGIYMGSYDEMEKVIAAHK</sequence>
<dbReference type="InterPro" id="IPR028343">
    <property type="entry name" value="FBPtase"/>
</dbReference>
<evidence type="ECO:0000256" key="1">
    <source>
        <dbReference type="ARBA" id="ARBA00001273"/>
    </source>
</evidence>
<dbReference type="Gene3D" id="3.30.540.10">
    <property type="entry name" value="Fructose-1,6-Bisphosphatase, subunit A, domain 1"/>
    <property type="match status" value="1"/>
</dbReference>
<accession>A0ABR0KPE5</accession>
<dbReference type="PIRSF" id="PIRSF500210">
    <property type="entry name" value="FBPtase"/>
    <property type="match status" value="1"/>
</dbReference>
<evidence type="ECO:0000259" key="14">
    <source>
        <dbReference type="Pfam" id="PF18913"/>
    </source>
</evidence>
<organism evidence="15 16">
    <name type="scientific">Lithohypha guttulata</name>
    <dbReference type="NCBI Taxonomy" id="1690604"/>
    <lineage>
        <taxon>Eukaryota</taxon>
        <taxon>Fungi</taxon>
        <taxon>Dikarya</taxon>
        <taxon>Ascomycota</taxon>
        <taxon>Pezizomycotina</taxon>
        <taxon>Eurotiomycetes</taxon>
        <taxon>Chaetothyriomycetidae</taxon>
        <taxon>Chaetothyriales</taxon>
        <taxon>Trichomeriaceae</taxon>
        <taxon>Lithohypha</taxon>
    </lineage>
</organism>
<dbReference type="GO" id="GO:0042132">
    <property type="term" value="F:fructose 1,6-bisphosphate 1-phosphatase activity"/>
    <property type="evidence" value="ECO:0007669"/>
    <property type="project" value="UniProtKB-EC"/>
</dbReference>
<keyword evidence="9 12" id="KW-0119">Carbohydrate metabolism</keyword>
<keyword evidence="7 12" id="KW-0378">Hydrolase</keyword>
<feature type="domain" description="Fructose-1-6-bisphosphatase class 1 C-terminal" evidence="14">
    <location>
        <begin position="217"/>
        <end position="352"/>
    </location>
</feature>
<dbReference type="Proteomes" id="UP001345013">
    <property type="component" value="Unassembled WGS sequence"/>
</dbReference>
<feature type="domain" description="Fructose-1-6-bisphosphatase class I N-terminal" evidence="13">
    <location>
        <begin position="20"/>
        <end position="213"/>
    </location>
</feature>
<evidence type="ECO:0000259" key="13">
    <source>
        <dbReference type="Pfam" id="PF00316"/>
    </source>
</evidence>
<protein>
    <recommendedName>
        <fullName evidence="5">fructose-bisphosphatase</fullName>
        <ecNumber evidence="5">3.1.3.11</ecNumber>
    </recommendedName>
    <alternativeName>
        <fullName evidence="11">D-fructose-1,6-bisphosphate 1-phosphohydrolase</fullName>
    </alternativeName>
</protein>
<comment type="cofactor">
    <cofactor evidence="2">
        <name>Mg(2+)</name>
        <dbReference type="ChEBI" id="CHEBI:18420"/>
    </cofactor>
</comment>
<keyword evidence="8" id="KW-0460">Magnesium</keyword>
<gene>
    <name evidence="15" type="primary">FBP1</name>
    <name evidence="15" type="ORF">LTR24_000328</name>
</gene>
<evidence type="ECO:0000256" key="2">
    <source>
        <dbReference type="ARBA" id="ARBA00001946"/>
    </source>
</evidence>
<dbReference type="InterPro" id="IPR044015">
    <property type="entry name" value="FBPase_C_dom"/>
</dbReference>
<evidence type="ECO:0000256" key="7">
    <source>
        <dbReference type="ARBA" id="ARBA00022801"/>
    </source>
</evidence>
<keyword evidence="6" id="KW-0479">Metal-binding</keyword>
<dbReference type="PROSITE" id="PS00124">
    <property type="entry name" value="FBPASE"/>
    <property type="match status" value="1"/>
</dbReference>
<proteinExistence type="inferred from homology"/>
<dbReference type="InterPro" id="IPR033391">
    <property type="entry name" value="FBPase_N"/>
</dbReference>
<evidence type="ECO:0000313" key="15">
    <source>
        <dbReference type="EMBL" id="KAK5102417.1"/>
    </source>
</evidence>
<keyword evidence="16" id="KW-1185">Reference proteome</keyword>
<dbReference type="InterPro" id="IPR000146">
    <property type="entry name" value="FBPase_class-1"/>
</dbReference>
<evidence type="ECO:0000256" key="3">
    <source>
        <dbReference type="ARBA" id="ARBA00010941"/>
    </source>
</evidence>
<dbReference type="InterPro" id="IPR020548">
    <property type="entry name" value="Fructose_bisphosphatase_AS"/>
</dbReference>
<dbReference type="Pfam" id="PF18913">
    <property type="entry name" value="FBPase_C"/>
    <property type="match status" value="1"/>
</dbReference>
<evidence type="ECO:0000256" key="8">
    <source>
        <dbReference type="ARBA" id="ARBA00022842"/>
    </source>
</evidence>
<name>A0ABR0KPE5_9EURO</name>
<dbReference type="HAMAP" id="MF_01855">
    <property type="entry name" value="FBPase_class1"/>
    <property type="match status" value="1"/>
</dbReference>
<comment type="catalytic activity">
    <reaction evidence="1">
        <text>beta-D-fructose 1,6-bisphosphate + H2O = beta-D-fructose 6-phosphate + phosphate</text>
        <dbReference type="Rhea" id="RHEA:11064"/>
        <dbReference type="ChEBI" id="CHEBI:15377"/>
        <dbReference type="ChEBI" id="CHEBI:32966"/>
        <dbReference type="ChEBI" id="CHEBI:43474"/>
        <dbReference type="ChEBI" id="CHEBI:57634"/>
        <dbReference type="EC" id="3.1.3.11"/>
    </reaction>
</comment>
<dbReference type="PIRSF" id="PIRSF000904">
    <property type="entry name" value="FBPtase_SBPase"/>
    <property type="match status" value="1"/>
</dbReference>
<dbReference type="SUPFAM" id="SSF56655">
    <property type="entry name" value="Carbohydrate phosphatase"/>
    <property type="match status" value="1"/>
</dbReference>
<evidence type="ECO:0000256" key="5">
    <source>
        <dbReference type="ARBA" id="ARBA00013093"/>
    </source>
</evidence>
<reference evidence="15 16" key="1">
    <citation type="submission" date="2023-08" db="EMBL/GenBank/DDBJ databases">
        <title>Black Yeasts Isolated from many extreme environments.</title>
        <authorList>
            <person name="Coleine C."/>
            <person name="Stajich J.E."/>
            <person name="Selbmann L."/>
        </authorList>
    </citation>
    <scope>NUCLEOTIDE SEQUENCE [LARGE SCALE GENOMIC DNA]</scope>
    <source>
        <strain evidence="15 16">CCFEE 5885</strain>
    </source>
</reference>
<evidence type="ECO:0000256" key="11">
    <source>
        <dbReference type="ARBA" id="ARBA00032973"/>
    </source>
</evidence>
<comment type="subunit">
    <text evidence="4">Homotetramer.</text>
</comment>
<comment type="caution">
    <text evidence="15">The sequence shown here is derived from an EMBL/GenBank/DDBJ whole genome shotgun (WGS) entry which is preliminary data.</text>
</comment>
<dbReference type="PANTHER" id="PTHR11556">
    <property type="entry name" value="FRUCTOSE-1,6-BISPHOSPHATASE-RELATED"/>
    <property type="match status" value="1"/>
</dbReference>
<dbReference type="EMBL" id="JAVRRG010000002">
    <property type="protein sequence ID" value="KAK5102417.1"/>
    <property type="molecule type" value="Genomic_DNA"/>
</dbReference>
<dbReference type="PANTHER" id="PTHR11556:SF1">
    <property type="entry name" value="FRUCTOSE-BISPHOSPHATASE"/>
    <property type="match status" value="1"/>
</dbReference>
<dbReference type="Gene3D" id="3.40.190.80">
    <property type="match status" value="1"/>
</dbReference>
<evidence type="ECO:0000256" key="6">
    <source>
        <dbReference type="ARBA" id="ARBA00022723"/>
    </source>
</evidence>